<reference evidence="2" key="1">
    <citation type="submission" date="2018-01" db="EMBL/GenBank/DDBJ databases">
        <title>An insight into the sialome of Amazonian anophelines.</title>
        <authorList>
            <person name="Ribeiro J.M."/>
            <person name="Scarpassa V."/>
            <person name="Calvo E."/>
        </authorList>
    </citation>
    <scope>NUCLEOTIDE SEQUENCE</scope>
</reference>
<protein>
    <submittedName>
        <fullName evidence="2">Putative secreted protein</fullName>
    </submittedName>
</protein>
<evidence type="ECO:0000256" key="1">
    <source>
        <dbReference type="SAM" id="SignalP"/>
    </source>
</evidence>
<sequence>MFVFVRSFLAFLACQRVPLLPFHTTAPVVMVAWRQLVALNWTLPRIRFWRSLALSFFQGGNITQTTVLTT</sequence>
<dbReference type="EMBL" id="GGFL01011030">
    <property type="protein sequence ID" value="MBW75208.1"/>
    <property type="molecule type" value="Transcribed_RNA"/>
</dbReference>
<proteinExistence type="predicted"/>
<evidence type="ECO:0000313" key="2">
    <source>
        <dbReference type="EMBL" id="MBW75208.1"/>
    </source>
</evidence>
<accession>A0A2M4DDN3</accession>
<dbReference type="AlphaFoldDB" id="A0A2M4DDN3"/>
<organism evidence="2">
    <name type="scientific">Anopheles darlingi</name>
    <name type="common">Mosquito</name>
    <dbReference type="NCBI Taxonomy" id="43151"/>
    <lineage>
        <taxon>Eukaryota</taxon>
        <taxon>Metazoa</taxon>
        <taxon>Ecdysozoa</taxon>
        <taxon>Arthropoda</taxon>
        <taxon>Hexapoda</taxon>
        <taxon>Insecta</taxon>
        <taxon>Pterygota</taxon>
        <taxon>Neoptera</taxon>
        <taxon>Endopterygota</taxon>
        <taxon>Diptera</taxon>
        <taxon>Nematocera</taxon>
        <taxon>Culicoidea</taxon>
        <taxon>Culicidae</taxon>
        <taxon>Anophelinae</taxon>
        <taxon>Anopheles</taxon>
    </lineage>
</organism>
<feature type="chain" id="PRO_5014824562" evidence="1">
    <location>
        <begin position="20"/>
        <end position="70"/>
    </location>
</feature>
<feature type="signal peptide" evidence="1">
    <location>
        <begin position="1"/>
        <end position="19"/>
    </location>
</feature>
<keyword evidence="1" id="KW-0732">Signal</keyword>
<name>A0A2M4DDN3_ANODA</name>